<proteinExistence type="predicted"/>
<evidence type="ECO:0000313" key="3">
    <source>
        <dbReference type="Proteomes" id="UP001152795"/>
    </source>
</evidence>
<dbReference type="GO" id="GO:0080008">
    <property type="term" value="C:Cul4-RING E3 ubiquitin ligase complex"/>
    <property type="evidence" value="ECO:0007669"/>
    <property type="project" value="TreeGrafter"/>
</dbReference>
<gene>
    <name evidence="2" type="ORF">PACLA_8A036390</name>
</gene>
<dbReference type="CDD" id="cd20917">
    <property type="entry name" value="DCAF15-NTD"/>
    <property type="match status" value="1"/>
</dbReference>
<dbReference type="PANTHER" id="PTHR28541:SF1">
    <property type="entry name" value="DDB1- AND CUL4-ASSOCIATED FACTOR 15"/>
    <property type="match status" value="1"/>
</dbReference>
<evidence type="ECO:0000259" key="1">
    <source>
        <dbReference type="Pfam" id="PF14939"/>
    </source>
</evidence>
<dbReference type="PANTHER" id="PTHR28541">
    <property type="entry name" value="DDB1- AND CUL4-ASSOCIATED FACTOR 15"/>
    <property type="match status" value="1"/>
</dbReference>
<dbReference type="Proteomes" id="UP001152795">
    <property type="component" value="Unassembled WGS sequence"/>
</dbReference>
<reference evidence="2" key="1">
    <citation type="submission" date="2020-04" db="EMBL/GenBank/DDBJ databases">
        <authorList>
            <person name="Alioto T."/>
            <person name="Alioto T."/>
            <person name="Gomez Garrido J."/>
        </authorList>
    </citation>
    <scope>NUCLEOTIDE SEQUENCE</scope>
    <source>
        <strain evidence="2">A484AB</strain>
    </source>
</reference>
<accession>A0A6S7G4C1</accession>
<feature type="non-terminal residue" evidence="2">
    <location>
        <position position="1"/>
    </location>
</feature>
<evidence type="ECO:0000313" key="2">
    <source>
        <dbReference type="EMBL" id="CAB3985293.1"/>
    </source>
</evidence>
<sequence length="561" mass="62926">KDNSFAVGHVLLGFTKCGEYLMSYYKELQDDVSFGLPMYKYTLHWWKFNLRRPLQQVCHISLFVGEVITEDLLLIVCHTLNDNRILVHGYAYPSRDEQCRQCYVTICPSPPGTSTTSLDDTWVVHMKYNLLPPFPLFIPPIQLKLKDTVILNTVDSILAITVSPCAEHKTTKPNSRNQTCGENCRSNFEKAKTYCVNDLVTDSKVDILKNCSEKIPVSVTDVDCKLSNVSGEETSICIQETIKADDIPSIDRMVPNEVEIPNKDALHKTDISPSLSCTECSTCCQSNNLSLNCDHLIMSNLVNNNQEIDNDTQSIGYNGVNSNKSVKDEECSNTISKSSHLSSFSFKTFSIDTDSEMIENTSTSTVIDGTSYLDIQITTVADTPYKLLECLQDNVEMQDHTTPCIHTRVVSLDVERCIIEALNTSEELKGKYWVLRNYSTLLVDVCESSQCVIMHIVILISVQDYYENATKREISSVSLLLTWSIATGEVHTLNISPFTKTMAKNDKQIFKEGCKIVADLQRKYFVPGGLSAVQAFSNHNVFTGKTLGFIKHPFQPIAIVL</sequence>
<feature type="domain" description="DDB1- and CUL4-associated factor 15 WD40 repeat-containing" evidence="1">
    <location>
        <begin position="118"/>
        <end position="163"/>
    </location>
</feature>
<protein>
    <recommendedName>
        <fullName evidence="1">DDB1- and CUL4-associated factor 15 WD40 repeat-containing domain-containing protein</fullName>
    </recommendedName>
</protein>
<dbReference type="GO" id="GO:0016567">
    <property type="term" value="P:protein ubiquitination"/>
    <property type="evidence" value="ECO:0007669"/>
    <property type="project" value="InterPro"/>
</dbReference>
<dbReference type="InterPro" id="IPR032734">
    <property type="entry name" value="DCAF15_WD40"/>
</dbReference>
<dbReference type="AlphaFoldDB" id="A0A6S7G4C1"/>
<dbReference type="OrthoDB" id="5960162at2759"/>
<name>A0A6S7G4C1_PARCT</name>
<dbReference type="Pfam" id="PF14939">
    <property type="entry name" value="DCAF15_WD40"/>
    <property type="match status" value="2"/>
</dbReference>
<keyword evidence="3" id="KW-1185">Reference proteome</keyword>
<feature type="domain" description="DDB1- and CUL4-associated factor 15 WD40 repeat-containing" evidence="1">
    <location>
        <begin position="6"/>
        <end position="112"/>
    </location>
</feature>
<organism evidence="2 3">
    <name type="scientific">Paramuricea clavata</name>
    <name type="common">Red gorgonian</name>
    <name type="synonym">Violescent sea-whip</name>
    <dbReference type="NCBI Taxonomy" id="317549"/>
    <lineage>
        <taxon>Eukaryota</taxon>
        <taxon>Metazoa</taxon>
        <taxon>Cnidaria</taxon>
        <taxon>Anthozoa</taxon>
        <taxon>Octocorallia</taxon>
        <taxon>Malacalcyonacea</taxon>
        <taxon>Plexauridae</taxon>
        <taxon>Paramuricea</taxon>
    </lineage>
</organism>
<dbReference type="EMBL" id="CACRXK020000853">
    <property type="protein sequence ID" value="CAB3985293.1"/>
    <property type="molecule type" value="Genomic_DNA"/>
</dbReference>
<comment type="caution">
    <text evidence="2">The sequence shown here is derived from an EMBL/GenBank/DDBJ whole genome shotgun (WGS) entry which is preliminary data.</text>
</comment>
<dbReference type="InterPro" id="IPR038914">
    <property type="entry name" value="DCAF15"/>
</dbReference>